<evidence type="ECO:0000256" key="9">
    <source>
        <dbReference type="RuleBase" id="RU000461"/>
    </source>
</evidence>
<dbReference type="OrthoDB" id="3945418at2759"/>
<dbReference type="GO" id="GO:0005506">
    <property type="term" value="F:iron ion binding"/>
    <property type="evidence" value="ECO:0007669"/>
    <property type="project" value="InterPro"/>
</dbReference>
<sequence>MALVRPQVWSNILFAGPLKPSLVTRRLLVSQAAPNVDTRASEFVDPEWETARPYSEIPGPSFLQAIKGFQKGGRYADVSLLQLHQRMREDFGDLIRVAGMFGRNDIIMTYRPEDIEKVYRTEGHWPIRRGFDSFTYYRQKVRPDVFGEMGGLVTEHGEKWQKMRTIVNPVMMQPKTIKLYVDQVDEVAREFMTIVSQLRDSKNELPTDFDQWLNRWALETMGVLALDTRLGTLKTDQSEEAKKIIGLVRDVFDLTYKLDVEVSLWKYFKTPTFKKLMNVFDDLTNVIMAKIDVAASRIQNSPSHAENQSVLEKLLKIDKHVAMIMSFDMLMAGIDTTSSGTVGILYCLARNPEKQAKLREELRTIMPKKDSPLTPENMRNMPYLRACIKEGLRLYQPIAGNMRATGRDIVLQGYRIPKDTDIAMGTALMQRTEQHFKRSMEYLPERWLTERPEDVPSGKDASPFIFLPFGFGSRSCIGKRLAMMEMEIITARLVRQFDMRWNYDDLKFRTALINVATNPLQFELKEVAE</sequence>
<protein>
    <submittedName>
        <fullName evidence="10 11">Cytochrome P450 CYP12F2</fullName>
    </submittedName>
</protein>
<evidence type="ECO:0000256" key="7">
    <source>
        <dbReference type="ARBA" id="ARBA00023033"/>
    </source>
</evidence>
<dbReference type="InterPro" id="IPR036396">
    <property type="entry name" value="Cyt_P450_sf"/>
</dbReference>
<feature type="binding site" description="axial binding residue" evidence="8">
    <location>
        <position position="476"/>
    </location>
    <ligand>
        <name>heme</name>
        <dbReference type="ChEBI" id="CHEBI:30413"/>
    </ligand>
    <ligandPart>
        <name>Fe</name>
        <dbReference type="ChEBI" id="CHEBI:18248"/>
    </ligandPart>
</feature>
<evidence type="ECO:0000256" key="4">
    <source>
        <dbReference type="ARBA" id="ARBA00022723"/>
    </source>
</evidence>
<accession>A0A084VBX5</accession>
<dbReference type="PANTHER" id="PTHR24279">
    <property type="entry name" value="CYTOCHROME P450"/>
    <property type="match status" value="1"/>
</dbReference>
<dbReference type="EnsemblMetazoa" id="ASIC002222-RA">
    <property type="protein sequence ID" value="ASIC002222-PA"/>
    <property type="gene ID" value="ASIC002222"/>
</dbReference>
<reference evidence="10 12" key="1">
    <citation type="journal article" date="2014" name="BMC Genomics">
        <title>Genome sequence of Anopheles sinensis provides insight into genetics basis of mosquito competence for malaria parasites.</title>
        <authorList>
            <person name="Zhou D."/>
            <person name="Zhang D."/>
            <person name="Ding G."/>
            <person name="Shi L."/>
            <person name="Hou Q."/>
            <person name="Ye Y."/>
            <person name="Xu Y."/>
            <person name="Zhou H."/>
            <person name="Xiong C."/>
            <person name="Li S."/>
            <person name="Yu J."/>
            <person name="Hong S."/>
            <person name="Yu X."/>
            <person name="Zou P."/>
            <person name="Chen C."/>
            <person name="Chang X."/>
            <person name="Wang W."/>
            <person name="Lv Y."/>
            <person name="Sun Y."/>
            <person name="Ma L."/>
            <person name="Shen B."/>
            <person name="Zhu C."/>
        </authorList>
    </citation>
    <scope>NUCLEOTIDE SEQUENCE [LARGE SCALE GENOMIC DNA]</scope>
</reference>
<dbReference type="Pfam" id="PF00067">
    <property type="entry name" value="p450"/>
    <property type="match status" value="1"/>
</dbReference>
<dbReference type="GO" id="GO:0004497">
    <property type="term" value="F:monooxygenase activity"/>
    <property type="evidence" value="ECO:0007669"/>
    <property type="project" value="UniProtKB-KW"/>
</dbReference>
<dbReference type="OMA" id="NLIQMNR"/>
<evidence type="ECO:0000256" key="1">
    <source>
        <dbReference type="ARBA" id="ARBA00001971"/>
    </source>
</evidence>
<dbReference type="VEuPathDB" id="VectorBase:ASIC002222"/>
<dbReference type="Gene3D" id="1.10.630.10">
    <property type="entry name" value="Cytochrome P450"/>
    <property type="match status" value="1"/>
</dbReference>
<dbReference type="InterPro" id="IPR017972">
    <property type="entry name" value="Cyt_P450_CS"/>
</dbReference>
<reference evidence="11" key="2">
    <citation type="submission" date="2020-05" db="UniProtKB">
        <authorList>
            <consortium name="EnsemblMetazoa"/>
        </authorList>
    </citation>
    <scope>IDENTIFICATION</scope>
</reference>
<dbReference type="Proteomes" id="UP000030765">
    <property type="component" value="Unassembled WGS sequence"/>
</dbReference>
<dbReference type="STRING" id="74873.A0A084VBX5"/>
<evidence type="ECO:0000256" key="3">
    <source>
        <dbReference type="ARBA" id="ARBA00022617"/>
    </source>
</evidence>
<keyword evidence="3 8" id="KW-0349">Heme</keyword>
<dbReference type="PRINTS" id="PR00463">
    <property type="entry name" value="EP450I"/>
</dbReference>
<evidence type="ECO:0000313" key="11">
    <source>
        <dbReference type="EnsemblMetazoa" id="ASIC002222-PA"/>
    </source>
</evidence>
<keyword evidence="7 9" id="KW-0503">Monooxygenase</keyword>
<dbReference type="PANTHER" id="PTHR24279:SF120">
    <property type="entry name" value="CYTOCHROME P450"/>
    <property type="match status" value="1"/>
</dbReference>
<dbReference type="InterPro" id="IPR050479">
    <property type="entry name" value="CYP11_CYP27_families"/>
</dbReference>
<dbReference type="EMBL" id="ATLV01009808">
    <property type="status" value="NOT_ANNOTATED_CDS"/>
    <property type="molecule type" value="Genomic_DNA"/>
</dbReference>
<evidence type="ECO:0000256" key="6">
    <source>
        <dbReference type="ARBA" id="ARBA00023004"/>
    </source>
</evidence>
<dbReference type="FunFam" id="1.10.630.10:FF:000006">
    <property type="entry name" value="Cytochrome P450 302a1, mitochondrial"/>
    <property type="match status" value="1"/>
</dbReference>
<dbReference type="GO" id="GO:0020037">
    <property type="term" value="F:heme binding"/>
    <property type="evidence" value="ECO:0007669"/>
    <property type="project" value="InterPro"/>
</dbReference>
<dbReference type="CDD" id="cd11054">
    <property type="entry name" value="CYP24A1-like"/>
    <property type="match status" value="1"/>
</dbReference>
<dbReference type="PROSITE" id="PS00086">
    <property type="entry name" value="CYTOCHROME_P450"/>
    <property type="match status" value="1"/>
</dbReference>
<dbReference type="AlphaFoldDB" id="A0A084VBX5"/>
<evidence type="ECO:0000256" key="2">
    <source>
        <dbReference type="ARBA" id="ARBA00010617"/>
    </source>
</evidence>
<keyword evidence="12" id="KW-1185">Reference proteome</keyword>
<evidence type="ECO:0000256" key="8">
    <source>
        <dbReference type="PIRSR" id="PIRSR602401-1"/>
    </source>
</evidence>
<dbReference type="VEuPathDB" id="VectorBase:ASIS011995"/>
<evidence type="ECO:0000256" key="5">
    <source>
        <dbReference type="ARBA" id="ARBA00023002"/>
    </source>
</evidence>
<dbReference type="InterPro" id="IPR002401">
    <property type="entry name" value="Cyt_P450_E_grp-I"/>
</dbReference>
<keyword evidence="4 8" id="KW-0479">Metal-binding</keyword>
<keyword evidence="5 9" id="KW-0560">Oxidoreductase</keyword>
<organism evidence="10">
    <name type="scientific">Anopheles sinensis</name>
    <name type="common">Mosquito</name>
    <dbReference type="NCBI Taxonomy" id="74873"/>
    <lineage>
        <taxon>Eukaryota</taxon>
        <taxon>Metazoa</taxon>
        <taxon>Ecdysozoa</taxon>
        <taxon>Arthropoda</taxon>
        <taxon>Hexapoda</taxon>
        <taxon>Insecta</taxon>
        <taxon>Pterygota</taxon>
        <taxon>Neoptera</taxon>
        <taxon>Endopterygota</taxon>
        <taxon>Diptera</taxon>
        <taxon>Nematocera</taxon>
        <taxon>Culicoidea</taxon>
        <taxon>Culicidae</taxon>
        <taxon>Anophelinae</taxon>
        <taxon>Anopheles</taxon>
    </lineage>
</organism>
<dbReference type="SUPFAM" id="SSF48264">
    <property type="entry name" value="Cytochrome P450"/>
    <property type="match status" value="1"/>
</dbReference>
<comment type="similarity">
    <text evidence="2 9">Belongs to the cytochrome P450 family.</text>
</comment>
<name>A0A084VBX5_ANOSI</name>
<keyword evidence="6 8" id="KW-0408">Iron</keyword>
<comment type="cofactor">
    <cofactor evidence="1 8">
        <name>heme</name>
        <dbReference type="ChEBI" id="CHEBI:30413"/>
    </cofactor>
</comment>
<evidence type="ECO:0000313" key="12">
    <source>
        <dbReference type="Proteomes" id="UP000030765"/>
    </source>
</evidence>
<dbReference type="PRINTS" id="PR00385">
    <property type="entry name" value="P450"/>
</dbReference>
<gene>
    <name evidence="10" type="ORF">ZHAS_00002222</name>
</gene>
<evidence type="ECO:0000313" key="10">
    <source>
        <dbReference type="EMBL" id="KFB35469.1"/>
    </source>
</evidence>
<dbReference type="EMBL" id="KE524547">
    <property type="protein sequence ID" value="KFB35469.1"/>
    <property type="molecule type" value="Genomic_DNA"/>
</dbReference>
<dbReference type="InterPro" id="IPR001128">
    <property type="entry name" value="Cyt_P450"/>
</dbReference>
<proteinExistence type="inferred from homology"/>
<dbReference type="GO" id="GO:0016705">
    <property type="term" value="F:oxidoreductase activity, acting on paired donors, with incorporation or reduction of molecular oxygen"/>
    <property type="evidence" value="ECO:0007669"/>
    <property type="project" value="InterPro"/>
</dbReference>